<dbReference type="InterPro" id="IPR002182">
    <property type="entry name" value="NB-ARC"/>
</dbReference>
<dbReference type="GO" id="GO:0043531">
    <property type="term" value="F:ADP binding"/>
    <property type="evidence" value="ECO:0007669"/>
    <property type="project" value="InterPro"/>
</dbReference>
<dbReference type="EMBL" id="CM029048">
    <property type="protein sequence ID" value="KAG2577315.1"/>
    <property type="molecule type" value="Genomic_DNA"/>
</dbReference>
<feature type="domain" description="Disease resistance protein winged helix" evidence="9">
    <location>
        <begin position="591"/>
        <end position="659"/>
    </location>
</feature>
<dbReference type="Gene3D" id="3.40.50.300">
    <property type="entry name" value="P-loop containing nucleotide triphosphate hydrolases"/>
    <property type="match status" value="1"/>
</dbReference>
<protein>
    <submittedName>
        <fullName evidence="11">Uncharacterized protein</fullName>
    </submittedName>
</protein>
<dbReference type="Pfam" id="PF23559">
    <property type="entry name" value="WHD_DRP"/>
    <property type="match status" value="1"/>
</dbReference>
<dbReference type="Proteomes" id="UP000823388">
    <property type="component" value="Chromosome 6N"/>
</dbReference>
<sequence>MADIIRISSTAIQLLADKVNSGIKEEAEKWQIVGRDLVFITGEFEMMQSFLNTADEEHIKNNVVRTWVRQVRDLSYDVEDCIEFVLHMDTKRSFKTLWLRLLSPFMSVTEITQLKARAVDVSQRNIRYNLISGSGSKPVAYQVNRKSAVSTDILTDSSRMQCDLSNLVKLINKDDNDLQVISVCGTEDDPGKISIIENAYVDSTVRENFRCRAWVKPTHPFHPHEFIQNFVAQFNANTCEEQGRATIGLPLLKSIKPTPFPYNAIMPYLPDRKNGSRIIVSTQQLEVARLCTGKPYRMMELMIDFKKAYNKVSQLSADHSVCVFFKEGFQCDGGVHPSLNEPYHSLRNCGLLGRDTEAHELFEQTQERRHISVWGMPGVGKSVIVGAIYYKPRTSDNFKKHAWVNVCHSFNPTDFSRSLLLDLHSESTSVEEIYSKTLKTDDHIKECQLLLHEYKCLIVTDEECVAKHCAVSSNGAVYNIKGLETDAARHLFKMVLEENGCYLKKQMFTEADLILSKCGGLPRVIAAMARYLATRPRDSLKQEMRHLSVKFMDELATNPEFDSLRGLLVWMRSFLHACPRHLKTCVFYLSIFPQDITIRRRRLVRRWTAEGYSKGTDGISMEKYREKLFDEVATLSIMQPALSQDGKVTGYRVNGLFREYIVSRPAEEKIFFPVEVSALEEEHVCLTIEGTRPHLAAWTGFDKGALTITDYAVVFESLDFSRLRSLTLFGWFQPYHVSDRMRVLRVLDIENINLYDGHLLSIGRLPPRLKFLSLRGNHGISCLPESMGLSDMVQLQTLDVRDTSISMLPPCITRLQKLQYIRAGTTAAWTHDDNGLAAEEQSTSSSKCLPLFRRRGPVGSRSGGVEVPKGIGRLKSLQTLGAANVNAFILGETSSLSHLQLRKLRLSGISRKTRGMLDWCSHHLESLSLQFEEINHFVRWDDIVLPLTLRSLKMCGHIDQLPRVIKGLHNLLKLTLEMTTLFTPDVIQILGRLSSLRTLRLRVNKDQNGELQFPNALFRKLQLDQPKIHCLRGSELQFSGLENSVSLKKVWLLGSFDEALKEALQEQLDMHTKNLLRSW</sequence>
<organism evidence="11 12">
    <name type="scientific">Panicum virgatum</name>
    <name type="common">Blackwell switchgrass</name>
    <dbReference type="NCBI Taxonomy" id="38727"/>
    <lineage>
        <taxon>Eukaryota</taxon>
        <taxon>Viridiplantae</taxon>
        <taxon>Streptophyta</taxon>
        <taxon>Embryophyta</taxon>
        <taxon>Tracheophyta</taxon>
        <taxon>Spermatophyta</taxon>
        <taxon>Magnoliopsida</taxon>
        <taxon>Liliopsida</taxon>
        <taxon>Poales</taxon>
        <taxon>Poaceae</taxon>
        <taxon>PACMAD clade</taxon>
        <taxon>Panicoideae</taxon>
        <taxon>Panicodae</taxon>
        <taxon>Paniceae</taxon>
        <taxon>Panicinae</taxon>
        <taxon>Panicum</taxon>
        <taxon>Panicum sect. Hiantes</taxon>
    </lineage>
</organism>
<dbReference type="GO" id="GO:0098542">
    <property type="term" value="P:defense response to other organism"/>
    <property type="evidence" value="ECO:0007669"/>
    <property type="project" value="TreeGrafter"/>
</dbReference>
<feature type="domain" description="Disease resistance R13L4/SHOC-2-like LRR" evidence="10">
    <location>
        <begin position="864"/>
        <end position="1022"/>
    </location>
</feature>
<dbReference type="InterPro" id="IPR036388">
    <property type="entry name" value="WH-like_DNA-bd_sf"/>
</dbReference>
<evidence type="ECO:0000256" key="4">
    <source>
        <dbReference type="ARBA" id="ARBA00022741"/>
    </source>
</evidence>
<dbReference type="InterPro" id="IPR055414">
    <property type="entry name" value="LRR_R13L4/SHOC2-like"/>
</dbReference>
<evidence type="ECO:0000259" key="7">
    <source>
        <dbReference type="Pfam" id="PF00931"/>
    </source>
</evidence>
<dbReference type="Pfam" id="PF23598">
    <property type="entry name" value="LRR_14"/>
    <property type="match status" value="2"/>
</dbReference>
<dbReference type="CDD" id="cd14798">
    <property type="entry name" value="RX-CC_like"/>
    <property type="match status" value="1"/>
</dbReference>
<comment type="similarity">
    <text evidence="1">Belongs to the disease resistance NB-LRR family.</text>
</comment>
<proteinExistence type="inferred from homology"/>
<dbReference type="InterPro" id="IPR044974">
    <property type="entry name" value="Disease_R_plants"/>
</dbReference>
<keyword evidence="5" id="KW-0611">Plant defense</keyword>
<comment type="caution">
    <text evidence="11">The sequence shown here is derived from an EMBL/GenBank/DDBJ whole genome shotgun (WGS) entry which is preliminary data.</text>
</comment>
<dbReference type="InterPro" id="IPR038005">
    <property type="entry name" value="RX-like_CC"/>
</dbReference>
<feature type="domain" description="NB-ARC" evidence="7">
    <location>
        <begin position="360"/>
        <end position="461"/>
    </location>
</feature>
<dbReference type="Gene3D" id="1.10.10.10">
    <property type="entry name" value="Winged helix-like DNA-binding domain superfamily/Winged helix DNA-binding domain"/>
    <property type="match status" value="1"/>
</dbReference>
<evidence type="ECO:0000256" key="5">
    <source>
        <dbReference type="ARBA" id="ARBA00022821"/>
    </source>
</evidence>
<evidence type="ECO:0000256" key="1">
    <source>
        <dbReference type="ARBA" id="ARBA00008894"/>
    </source>
</evidence>
<dbReference type="Gene3D" id="1.20.5.4130">
    <property type="match status" value="1"/>
</dbReference>
<keyword evidence="12" id="KW-1185">Reference proteome</keyword>
<keyword evidence="3" id="KW-0677">Repeat</keyword>
<dbReference type="InterPro" id="IPR027417">
    <property type="entry name" value="P-loop_NTPase"/>
</dbReference>
<dbReference type="PANTHER" id="PTHR23155:SF1135">
    <property type="entry name" value="OS08G0246300 PROTEIN"/>
    <property type="match status" value="1"/>
</dbReference>
<keyword evidence="6" id="KW-0175">Coiled coil</keyword>
<evidence type="ECO:0000259" key="9">
    <source>
        <dbReference type="Pfam" id="PF23559"/>
    </source>
</evidence>
<dbReference type="AlphaFoldDB" id="A0A8T0QWL5"/>
<dbReference type="InterPro" id="IPR041118">
    <property type="entry name" value="Rx_N"/>
</dbReference>
<gene>
    <name evidence="11" type="ORF">PVAP13_6NG091200</name>
</gene>
<dbReference type="Gene3D" id="3.80.10.10">
    <property type="entry name" value="Ribonuclease Inhibitor"/>
    <property type="match status" value="1"/>
</dbReference>
<feature type="domain" description="Disease resistance N-terminal" evidence="8">
    <location>
        <begin position="11"/>
        <end position="92"/>
    </location>
</feature>
<dbReference type="InterPro" id="IPR032675">
    <property type="entry name" value="LRR_dom_sf"/>
</dbReference>
<evidence type="ECO:0000259" key="8">
    <source>
        <dbReference type="Pfam" id="PF18052"/>
    </source>
</evidence>
<feature type="non-terminal residue" evidence="11">
    <location>
        <position position="1079"/>
    </location>
</feature>
<evidence type="ECO:0000256" key="2">
    <source>
        <dbReference type="ARBA" id="ARBA00022614"/>
    </source>
</evidence>
<keyword evidence="2" id="KW-0433">Leucine-rich repeat</keyword>
<dbReference type="Pfam" id="PF00931">
    <property type="entry name" value="NB-ARC"/>
    <property type="match status" value="1"/>
</dbReference>
<dbReference type="SUPFAM" id="SSF52047">
    <property type="entry name" value="RNI-like"/>
    <property type="match status" value="1"/>
</dbReference>
<name>A0A8T0QWL5_PANVG</name>
<dbReference type="Pfam" id="PF18052">
    <property type="entry name" value="Rx_N"/>
    <property type="match status" value="1"/>
</dbReference>
<evidence type="ECO:0000256" key="6">
    <source>
        <dbReference type="ARBA" id="ARBA00023054"/>
    </source>
</evidence>
<dbReference type="PANTHER" id="PTHR23155">
    <property type="entry name" value="DISEASE RESISTANCE PROTEIN RP"/>
    <property type="match status" value="1"/>
</dbReference>
<dbReference type="InterPro" id="IPR058922">
    <property type="entry name" value="WHD_DRP"/>
</dbReference>
<evidence type="ECO:0000256" key="3">
    <source>
        <dbReference type="ARBA" id="ARBA00022737"/>
    </source>
</evidence>
<feature type="domain" description="Disease resistance R13L4/SHOC-2-like LRR" evidence="10">
    <location>
        <begin position="723"/>
        <end position="825"/>
    </location>
</feature>
<evidence type="ECO:0000259" key="10">
    <source>
        <dbReference type="Pfam" id="PF23598"/>
    </source>
</evidence>
<keyword evidence="4" id="KW-0547">Nucleotide-binding</keyword>
<accession>A0A8T0QWL5</accession>
<evidence type="ECO:0000313" key="12">
    <source>
        <dbReference type="Proteomes" id="UP000823388"/>
    </source>
</evidence>
<reference evidence="11" key="1">
    <citation type="submission" date="2020-05" db="EMBL/GenBank/DDBJ databases">
        <title>WGS assembly of Panicum virgatum.</title>
        <authorList>
            <person name="Lovell J.T."/>
            <person name="Jenkins J."/>
            <person name="Shu S."/>
            <person name="Juenger T.E."/>
            <person name="Schmutz J."/>
        </authorList>
    </citation>
    <scope>NUCLEOTIDE SEQUENCE</scope>
    <source>
        <strain evidence="11">AP13</strain>
    </source>
</reference>
<dbReference type="PRINTS" id="PR00364">
    <property type="entry name" value="DISEASERSIST"/>
</dbReference>
<dbReference type="SUPFAM" id="SSF52540">
    <property type="entry name" value="P-loop containing nucleoside triphosphate hydrolases"/>
    <property type="match status" value="1"/>
</dbReference>
<evidence type="ECO:0000313" key="11">
    <source>
        <dbReference type="EMBL" id="KAG2577315.1"/>
    </source>
</evidence>